<dbReference type="RefSeq" id="WP_133594606.1">
    <property type="nucleotide sequence ID" value="NZ_SNVV01000025.1"/>
</dbReference>
<dbReference type="EMBL" id="SNVV01000025">
    <property type="protein sequence ID" value="TDN46767.1"/>
    <property type="molecule type" value="Genomic_DNA"/>
</dbReference>
<dbReference type="PANTHER" id="PTHR34584:SF1">
    <property type="entry name" value="NA(+)_H(+) ANTIPORTER SUBUNIT E1"/>
    <property type="match status" value="1"/>
</dbReference>
<evidence type="ECO:0000256" key="2">
    <source>
        <dbReference type="ARBA" id="ARBA00006228"/>
    </source>
</evidence>
<evidence type="ECO:0000313" key="9">
    <source>
        <dbReference type="Proteomes" id="UP000295129"/>
    </source>
</evidence>
<dbReference type="GO" id="GO:0008324">
    <property type="term" value="F:monoatomic cation transmembrane transporter activity"/>
    <property type="evidence" value="ECO:0007669"/>
    <property type="project" value="InterPro"/>
</dbReference>
<dbReference type="PIRSF" id="PIRSF019239">
    <property type="entry name" value="MrpE"/>
    <property type="match status" value="1"/>
</dbReference>
<evidence type="ECO:0000256" key="4">
    <source>
        <dbReference type="ARBA" id="ARBA00022692"/>
    </source>
</evidence>
<keyword evidence="9" id="KW-1185">Reference proteome</keyword>
<comment type="caution">
    <text evidence="8">The sequence shown here is derived from an EMBL/GenBank/DDBJ whole genome shotgun (WGS) entry which is preliminary data.</text>
</comment>
<evidence type="ECO:0000256" key="7">
    <source>
        <dbReference type="SAM" id="Phobius"/>
    </source>
</evidence>
<dbReference type="PANTHER" id="PTHR34584">
    <property type="entry name" value="NA(+)/H(+) ANTIPORTER SUBUNIT E1"/>
    <property type="match status" value="1"/>
</dbReference>
<evidence type="ECO:0000313" key="8">
    <source>
        <dbReference type="EMBL" id="TDN46767.1"/>
    </source>
</evidence>
<keyword evidence="5 7" id="KW-1133">Transmembrane helix</keyword>
<sequence>MRRLTGRILLPLALLVAWVLLNDTLSFGQVLLGALFAMLISLAIRRLRPLAAQPRRLHLLFGLIWHVLMDVIRSNIAVAGVILGATKRQPNVGFIRIPLDMRDPHGLAMLAVILTATPGTVWTDLSPDTNELTLHVLDLKDEAGWVRLIKDRYERPLMEIFE</sequence>
<dbReference type="Pfam" id="PF01899">
    <property type="entry name" value="MNHE"/>
    <property type="match status" value="1"/>
</dbReference>
<keyword evidence="3" id="KW-1003">Cell membrane</keyword>
<dbReference type="GO" id="GO:0005886">
    <property type="term" value="C:plasma membrane"/>
    <property type="evidence" value="ECO:0007669"/>
    <property type="project" value="UniProtKB-SubCell"/>
</dbReference>
<organism evidence="8 9">
    <name type="scientific">Azoarcus indigens</name>
    <dbReference type="NCBI Taxonomy" id="29545"/>
    <lineage>
        <taxon>Bacteria</taxon>
        <taxon>Pseudomonadati</taxon>
        <taxon>Pseudomonadota</taxon>
        <taxon>Betaproteobacteria</taxon>
        <taxon>Rhodocyclales</taxon>
        <taxon>Zoogloeaceae</taxon>
        <taxon>Azoarcus</taxon>
    </lineage>
</organism>
<dbReference type="NCBIfam" id="NF006520">
    <property type="entry name" value="PRK08965.1-4"/>
    <property type="match status" value="1"/>
</dbReference>
<feature type="transmembrane region" description="Helical" evidence="7">
    <location>
        <begin position="59"/>
        <end position="85"/>
    </location>
</feature>
<reference evidence="8 9" key="1">
    <citation type="submission" date="2019-03" db="EMBL/GenBank/DDBJ databases">
        <title>Genomic Encyclopedia of Type Strains, Phase IV (KMG-IV): sequencing the most valuable type-strain genomes for metagenomic binning, comparative biology and taxonomic classification.</title>
        <authorList>
            <person name="Goeker M."/>
        </authorList>
    </citation>
    <scope>NUCLEOTIDE SEQUENCE [LARGE SCALE GENOMIC DNA]</scope>
    <source>
        <strain evidence="8 9">DSM 12121</strain>
    </source>
</reference>
<dbReference type="OrthoDB" id="9807187at2"/>
<gene>
    <name evidence="8" type="ORF">C7389_1259</name>
</gene>
<name>A0A4R6DPB3_9RHOO</name>
<comment type="subcellular location">
    <subcellularLocation>
        <location evidence="1">Cell membrane</location>
        <topology evidence="1">Multi-pass membrane protein</topology>
    </subcellularLocation>
</comment>
<evidence type="ECO:0000256" key="5">
    <source>
        <dbReference type="ARBA" id="ARBA00022989"/>
    </source>
</evidence>
<keyword evidence="4 7" id="KW-0812">Transmembrane</keyword>
<proteinExistence type="inferred from homology"/>
<keyword evidence="6 7" id="KW-0472">Membrane</keyword>
<dbReference type="InterPro" id="IPR002758">
    <property type="entry name" value="Cation_antiport_E"/>
</dbReference>
<comment type="similarity">
    <text evidence="2">Belongs to the CPA3 antiporters (TC 2.A.63) subunit E family.</text>
</comment>
<dbReference type="AlphaFoldDB" id="A0A4R6DPB3"/>
<accession>A0A4R6DPB3</accession>
<dbReference type="Proteomes" id="UP000295129">
    <property type="component" value="Unassembled WGS sequence"/>
</dbReference>
<evidence type="ECO:0000256" key="1">
    <source>
        <dbReference type="ARBA" id="ARBA00004651"/>
    </source>
</evidence>
<feature type="transmembrane region" description="Helical" evidence="7">
    <location>
        <begin position="31"/>
        <end position="47"/>
    </location>
</feature>
<protein>
    <submittedName>
        <fullName evidence="8">Multisubunit potassium/proton antiporter PhaE subunit</fullName>
    </submittedName>
</protein>
<evidence type="ECO:0000256" key="6">
    <source>
        <dbReference type="ARBA" id="ARBA00023136"/>
    </source>
</evidence>
<evidence type="ECO:0000256" key="3">
    <source>
        <dbReference type="ARBA" id="ARBA00022475"/>
    </source>
</evidence>